<accession>A0A194XBY4</accession>
<feature type="coiled-coil region" evidence="1">
    <location>
        <begin position="383"/>
        <end position="410"/>
    </location>
</feature>
<evidence type="ECO:0000256" key="1">
    <source>
        <dbReference type="SAM" id="Coils"/>
    </source>
</evidence>
<dbReference type="Proteomes" id="UP000070700">
    <property type="component" value="Unassembled WGS sequence"/>
</dbReference>
<protein>
    <submittedName>
        <fullName evidence="2">Uncharacterized protein</fullName>
    </submittedName>
</protein>
<organism evidence="2 3">
    <name type="scientific">Mollisia scopiformis</name>
    <name type="common">Conifer needle endophyte fungus</name>
    <name type="synonym">Phialocephala scopiformis</name>
    <dbReference type="NCBI Taxonomy" id="149040"/>
    <lineage>
        <taxon>Eukaryota</taxon>
        <taxon>Fungi</taxon>
        <taxon>Dikarya</taxon>
        <taxon>Ascomycota</taxon>
        <taxon>Pezizomycotina</taxon>
        <taxon>Leotiomycetes</taxon>
        <taxon>Helotiales</taxon>
        <taxon>Mollisiaceae</taxon>
        <taxon>Mollisia</taxon>
    </lineage>
</organism>
<evidence type="ECO:0000313" key="2">
    <source>
        <dbReference type="EMBL" id="KUJ17683.1"/>
    </source>
</evidence>
<dbReference type="RefSeq" id="XP_018072038.1">
    <property type="nucleotide sequence ID" value="XM_018214924.1"/>
</dbReference>
<sequence>MADHEDIMELDLTMLSITSPHQIKRKRPYRSSMEDGSAEQSLEEINQLLANVDLSEGTKDILRVMAMDYQALKILNPDTREYAKKQAGLLRAEMLLQRVLSEDEKYAKLSMSHQSLLDKGKILNLGDYHRANLNTFKVTARALVAERNMGKKKAEKEKNPLDNKPWREILAEIDKEESEMKAWRAKPGHGILGKGAMPNQDLIDFLENVAERCTPPWSFDQAKFEMREYQTRNNIAHAGIDELLETAKKANDRHSEHWRTVAQYIIRDRQALQEEDMPLHLAAASGNKEAILESLRIFQLQYFQVLTTKRDDNGVKMPNQVQLKDALFPEADEDDDDEPLLKNQVLSFVPTDGWEQKAKDGFLAAEKELLECEEAFQAAQAGVTEAENGRKQAQENLRVAQKSFKTAMKNFREAVKEQEKNLHLCLNSN</sequence>
<evidence type="ECO:0000313" key="3">
    <source>
        <dbReference type="Proteomes" id="UP000070700"/>
    </source>
</evidence>
<proteinExistence type="predicted"/>
<dbReference type="KEGG" id="psco:LY89DRAFT_684655"/>
<dbReference type="GeneID" id="28824650"/>
<gene>
    <name evidence="2" type="ORF">LY89DRAFT_684655</name>
</gene>
<reference evidence="2 3" key="1">
    <citation type="submission" date="2015-10" db="EMBL/GenBank/DDBJ databases">
        <title>Full genome of DAOMC 229536 Phialocephala scopiformis, a fungal endophyte of spruce producing the potent anti-insectan compound rugulosin.</title>
        <authorList>
            <consortium name="DOE Joint Genome Institute"/>
            <person name="Walker A.K."/>
            <person name="Frasz S.L."/>
            <person name="Seifert K.A."/>
            <person name="Miller J.D."/>
            <person name="Mondo S.J."/>
            <person name="Labutti K."/>
            <person name="Lipzen A."/>
            <person name="Dockter R."/>
            <person name="Kennedy M."/>
            <person name="Grigoriev I.V."/>
            <person name="Spatafora J.W."/>
        </authorList>
    </citation>
    <scope>NUCLEOTIDE SEQUENCE [LARGE SCALE GENOMIC DNA]</scope>
    <source>
        <strain evidence="2 3">CBS 120377</strain>
    </source>
</reference>
<keyword evidence="3" id="KW-1185">Reference proteome</keyword>
<keyword evidence="1" id="KW-0175">Coiled coil</keyword>
<dbReference type="InParanoid" id="A0A194XBY4"/>
<dbReference type="AlphaFoldDB" id="A0A194XBY4"/>
<name>A0A194XBY4_MOLSC</name>
<dbReference type="EMBL" id="KQ947414">
    <property type="protein sequence ID" value="KUJ17683.1"/>
    <property type="molecule type" value="Genomic_DNA"/>
</dbReference>